<accession>A0ABV2YQI3</accession>
<dbReference type="SMART" id="SM00823">
    <property type="entry name" value="PKS_PP"/>
    <property type="match status" value="1"/>
</dbReference>
<name>A0ABV2YQI3_9ACTN</name>
<dbReference type="InterPro" id="IPR036736">
    <property type="entry name" value="ACP-like_sf"/>
</dbReference>
<evidence type="ECO:0000313" key="6">
    <source>
        <dbReference type="Proteomes" id="UP001550850"/>
    </source>
</evidence>
<organism evidence="5 6">
    <name type="scientific">Streptomyces fragilis</name>
    <dbReference type="NCBI Taxonomy" id="67301"/>
    <lineage>
        <taxon>Bacteria</taxon>
        <taxon>Bacillati</taxon>
        <taxon>Actinomycetota</taxon>
        <taxon>Actinomycetes</taxon>
        <taxon>Kitasatosporales</taxon>
        <taxon>Streptomycetaceae</taxon>
        <taxon>Streptomyces</taxon>
    </lineage>
</organism>
<protein>
    <submittedName>
        <fullName evidence="5">Acyl carrier protein</fullName>
    </submittedName>
</protein>
<dbReference type="PROSITE" id="PS50075">
    <property type="entry name" value="CARRIER"/>
    <property type="match status" value="1"/>
</dbReference>
<keyword evidence="2" id="KW-0597">Phosphoprotein</keyword>
<evidence type="ECO:0000256" key="1">
    <source>
        <dbReference type="ARBA" id="ARBA00022450"/>
    </source>
</evidence>
<dbReference type="RefSeq" id="WP_159105582.1">
    <property type="nucleotide sequence ID" value="NZ_BEVZ01000002.1"/>
</dbReference>
<evidence type="ECO:0000256" key="2">
    <source>
        <dbReference type="ARBA" id="ARBA00022553"/>
    </source>
</evidence>
<reference evidence="5 6" key="1">
    <citation type="submission" date="2024-06" db="EMBL/GenBank/DDBJ databases">
        <title>The Natural Products Discovery Center: Release of the First 8490 Sequenced Strains for Exploring Actinobacteria Biosynthetic Diversity.</title>
        <authorList>
            <person name="Kalkreuter E."/>
            <person name="Kautsar S.A."/>
            <person name="Yang D."/>
            <person name="Bader C.D."/>
            <person name="Teijaro C.N."/>
            <person name="Fluegel L."/>
            <person name="Davis C.M."/>
            <person name="Simpson J.R."/>
            <person name="Lauterbach L."/>
            <person name="Steele A.D."/>
            <person name="Gui C."/>
            <person name="Meng S."/>
            <person name="Li G."/>
            <person name="Viehrig K."/>
            <person name="Ye F."/>
            <person name="Su P."/>
            <person name="Kiefer A.F."/>
            <person name="Nichols A."/>
            <person name="Cepeda A.J."/>
            <person name="Yan W."/>
            <person name="Fan B."/>
            <person name="Jiang Y."/>
            <person name="Adhikari A."/>
            <person name="Zheng C.-J."/>
            <person name="Schuster L."/>
            <person name="Cowan T.M."/>
            <person name="Smanski M.J."/>
            <person name="Chevrette M.G."/>
            <person name="De Carvalho L.P.S."/>
            <person name="Shen B."/>
        </authorList>
    </citation>
    <scope>NUCLEOTIDE SEQUENCE [LARGE SCALE GENOMIC DNA]</scope>
    <source>
        <strain evidence="5 6">NPDC038104</strain>
    </source>
</reference>
<gene>
    <name evidence="5" type="ORF">AB0E65_27745</name>
</gene>
<dbReference type="Gene3D" id="1.10.1200.10">
    <property type="entry name" value="ACP-like"/>
    <property type="match status" value="1"/>
</dbReference>
<dbReference type="SUPFAM" id="SSF47336">
    <property type="entry name" value="ACP-like"/>
    <property type="match status" value="1"/>
</dbReference>
<comment type="caution">
    <text evidence="5">The sequence shown here is derived from an EMBL/GenBank/DDBJ whole genome shotgun (WGS) entry which is preliminary data.</text>
</comment>
<dbReference type="Pfam" id="PF00550">
    <property type="entry name" value="PP-binding"/>
    <property type="match status" value="1"/>
</dbReference>
<keyword evidence="1" id="KW-0596">Phosphopantetheine</keyword>
<sequence length="112" mass="11585">MSGTAGRVREVLVSRFADWYGVAPEDVTDDRPFTEYGLTSRDGVVLTVLLGQAVGRSLPATLLWDTPTPAALIAALTALEEPEPPTPEAPPPTAALPPDALPPGEAAGGRPS</sequence>
<proteinExistence type="predicted"/>
<dbReference type="InterPro" id="IPR009081">
    <property type="entry name" value="PP-bd_ACP"/>
</dbReference>
<feature type="domain" description="Carrier" evidence="4">
    <location>
        <begin position="6"/>
        <end position="80"/>
    </location>
</feature>
<dbReference type="EMBL" id="JBEZUR010000077">
    <property type="protein sequence ID" value="MEU3557971.1"/>
    <property type="molecule type" value="Genomic_DNA"/>
</dbReference>
<dbReference type="InterPro" id="IPR020806">
    <property type="entry name" value="PKS_PP-bd"/>
</dbReference>
<feature type="region of interest" description="Disordered" evidence="3">
    <location>
        <begin position="80"/>
        <end position="112"/>
    </location>
</feature>
<dbReference type="Proteomes" id="UP001550850">
    <property type="component" value="Unassembled WGS sequence"/>
</dbReference>
<feature type="compositionally biased region" description="Pro residues" evidence="3">
    <location>
        <begin position="84"/>
        <end position="101"/>
    </location>
</feature>
<evidence type="ECO:0000259" key="4">
    <source>
        <dbReference type="PROSITE" id="PS50075"/>
    </source>
</evidence>
<evidence type="ECO:0000256" key="3">
    <source>
        <dbReference type="SAM" id="MobiDB-lite"/>
    </source>
</evidence>
<keyword evidence="6" id="KW-1185">Reference proteome</keyword>
<evidence type="ECO:0000313" key="5">
    <source>
        <dbReference type="EMBL" id="MEU3557971.1"/>
    </source>
</evidence>